<keyword evidence="5" id="KW-0238">DNA-binding</keyword>
<feature type="compositionally biased region" description="Polar residues" evidence="8">
    <location>
        <begin position="702"/>
        <end position="720"/>
    </location>
</feature>
<evidence type="ECO:0000313" key="10">
    <source>
        <dbReference type="Proteomes" id="UP000452235"/>
    </source>
</evidence>
<dbReference type="PROSITE" id="PS00463">
    <property type="entry name" value="ZN2_CY6_FUNGAL_1"/>
    <property type="match status" value="1"/>
</dbReference>
<reference evidence="9 10" key="1">
    <citation type="submission" date="2020-01" db="EMBL/GenBank/DDBJ databases">
        <title>Aspergillus terreus IFO 6365 whole genome shotgun sequence.</title>
        <authorList>
            <person name="Kanamasa S."/>
            <person name="Takahashi H."/>
        </authorList>
    </citation>
    <scope>NUCLEOTIDE SEQUENCE [LARGE SCALE GENOMIC DNA]</scope>
    <source>
        <strain evidence="9 10">IFO 6365</strain>
    </source>
</reference>
<dbReference type="InterPro" id="IPR036864">
    <property type="entry name" value="Zn2-C6_fun-type_DNA-bd_sf"/>
</dbReference>
<dbReference type="PANTHER" id="PTHR47782:SF1">
    <property type="entry name" value="PYRIMIDINE PATHWAY REGULATORY PROTEIN 1"/>
    <property type="match status" value="1"/>
</dbReference>
<dbReference type="CDD" id="cd00067">
    <property type="entry name" value="GAL4"/>
    <property type="match status" value="1"/>
</dbReference>
<keyword evidence="7" id="KW-0539">Nucleus</keyword>
<feature type="region of interest" description="Disordered" evidence="8">
    <location>
        <begin position="686"/>
        <end position="720"/>
    </location>
</feature>
<dbReference type="InterPro" id="IPR001138">
    <property type="entry name" value="Zn2Cys6_DnaBD"/>
</dbReference>
<dbReference type="SUPFAM" id="SSF57701">
    <property type="entry name" value="Zn2/Cys6 DNA-binding domain"/>
    <property type="match status" value="1"/>
</dbReference>
<dbReference type="PROSITE" id="PS50048">
    <property type="entry name" value="ZN2_CY6_FUNGAL_2"/>
    <property type="match status" value="1"/>
</dbReference>
<evidence type="ECO:0000256" key="4">
    <source>
        <dbReference type="ARBA" id="ARBA00023015"/>
    </source>
</evidence>
<accession>A0A5M3YTL3</accession>
<dbReference type="OrthoDB" id="2399539at2759"/>
<dbReference type="Pfam" id="PF00172">
    <property type="entry name" value="Zn_clus"/>
    <property type="match status" value="1"/>
</dbReference>
<dbReference type="InterPro" id="IPR052202">
    <property type="entry name" value="Yeast_MetPath_Reg"/>
</dbReference>
<dbReference type="GO" id="GO:0045944">
    <property type="term" value="P:positive regulation of transcription by RNA polymerase II"/>
    <property type="evidence" value="ECO:0007669"/>
    <property type="project" value="TreeGrafter"/>
</dbReference>
<dbReference type="Gene3D" id="4.10.240.10">
    <property type="entry name" value="Zn(2)-C6 fungal-type DNA-binding domain"/>
    <property type="match status" value="1"/>
</dbReference>
<dbReference type="GO" id="GO:0006351">
    <property type="term" value="P:DNA-templated transcription"/>
    <property type="evidence" value="ECO:0007669"/>
    <property type="project" value="InterPro"/>
</dbReference>
<evidence type="ECO:0000256" key="3">
    <source>
        <dbReference type="ARBA" id="ARBA00022833"/>
    </source>
</evidence>
<evidence type="ECO:0000256" key="1">
    <source>
        <dbReference type="ARBA" id="ARBA00004123"/>
    </source>
</evidence>
<feature type="compositionally biased region" description="Basic and acidic residues" evidence="8">
    <location>
        <begin position="120"/>
        <end position="137"/>
    </location>
</feature>
<proteinExistence type="predicted"/>
<comment type="caution">
    <text evidence="9">The sequence shown here is derived from an EMBL/GenBank/DDBJ whole genome shotgun (WGS) entry which is preliminary data.</text>
</comment>
<dbReference type="CDD" id="cd14723">
    <property type="entry name" value="ZIP_Ppr1"/>
    <property type="match status" value="1"/>
</dbReference>
<name>A0A5M3YTL3_ASPTE</name>
<evidence type="ECO:0000256" key="8">
    <source>
        <dbReference type="SAM" id="MobiDB-lite"/>
    </source>
</evidence>
<dbReference type="GO" id="GO:0005634">
    <property type="term" value="C:nucleus"/>
    <property type="evidence" value="ECO:0007669"/>
    <property type="project" value="UniProtKB-SubCell"/>
</dbReference>
<keyword evidence="4" id="KW-0805">Transcription regulation</keyword>
<dbReference type="SMART" id="SM00906">
    <property type="entry name" value="Fungal_trans"/>
    <property type="match status" value="1"/>
</dbReference>
<dbReference type="GO" id="GO:0008270">
    <property type="term" value="F:zinc ion binding"/>
    <property type="evidence" value="ECO:0007669"/>
    <property type="project" value="InterPro"/>
</dbReference>
<evidence type="ECO:0000256" key="7">
    <source>
        <dbReference type="ARBA" id="ARBA00023242"/>
    </source>
</evidence>
<sequence length="858" mass="95107">MPTPARLDTHKKGKGLQTPQSMVDAHADDTSGPIQASSFRNVSSCTRCRQRKSRCDQQLPQCGACEKAGARCVGYDPLMKREVPRSYLYYLEDRVNYFKNLLSEHGVSFEPDSSLTMERSAPHDYRASTSEERDTKASYKRRGSVISTSGTDSSRPSASSPRSPREATDITSQSEIDTRHSTHDPGCCTAHELLFALQSRSPTSPFVLPDRYLAAKLVNFYFEQAYPQVPALHKGEVAQLLNRTYAGAEGHRPYSLFLLYIIFAIGTCIMLDNEGNLRGKDVPGQGLKRKRNTLTNVHPAEEYYSAAVTHLHLAFSSCDDASSKLEGLEAAVLIAHLSLFYPIRPGPVYLVGLALRAAVDVKLYDEASPSLIAGSYQATISNEGSEQQDQLTEQCQRLWWSAYSLDRLVSPYTGRPFAIPDHLVTTGFPSVPEEMGVPCHGISSSNKLMNFLTSHLLQLRLLQSEIHEVLQYHHAQSSRSSSSNTGPPATSILSSPLDYFESFGSWKRDVNRRLDEWKSCIPSREETGTWVPIVRLELDYWKTINLLYRHEVKVPFELARMLPPSHMNATHLAAGEGSKDDFTHFKIVEASRKVLQSYRLVHHLDSGNCTFLATHNIFLAGTLFLFAIWNSQLIRNLLTLDEIDCTILTGTAVLAGMADIYPHARECQDSLECMRVATMQMCLSSTKPESGITTPRERVRGTLTTSTSARHSAHPTESPQTILKGLPRASAFSLSVLPELEEPSKDLPTEPDLPEDFDSALTQLFPEGDDAPALVQDEPRFRMGVAQEGKGESVFSLDFLDIELLKTRSSSSGTNSTPDGSADMEALLRDASNPKYNVQSVGSLDEIPTEEMVDITVV</sequence>
<evidence type="ECO:0000256" key="5">
    <source>
        <dbReference type="ARBA" id="ARBA00023125"/>
    </source>
</evidence>
<keyword evidence="2" id="KW-0479">Metal-binding</keyword>
<dbReference type="Proteomes" id="UP000452235">
    <property type="component" value="Unassembled WGS sequence"/>
</dbReference>
<dbReference type="PANTHER" id="PTHR47782">
    <property type="entry name" value="ZN(II)2CYS6 TRANSCRIPTION FACTOR (EUROFUNG)-RELATED"/>
    <property type="match status" value="1"/>
</dbReference>
<organism evidence="9 10">
    <name type="scientific">Aspergillus terreus</name>
    <dbReference type="NCBI Taxonomy" id="33178"/>
    <lineage>
        <taxon>Eukaryota</taxon>
        <taxon>Fungi</taxon>
        <taxon>Dikarya</taxon>
        <taxon>Ascomycota</taxon>
        <taxon>Pezizomycotina</taxon>
        <taxon>Eurotiomycetes</taxon>
        <taxon>Eurotiomycetidae</taxon>
        <taxon>Eurotiales</taxon>
        <taxon>Aspergillaceae</taxon>
        <taxon>Aspergillus</taxon>
        <taxon>Aspergillus subgen. Circumdati</taxon>
    </lineage>
</organism>
<keyword evidence="10" id="KW-1185">Reference proteome</keyword>
<evidence type="ECO:0000313" key="9">
    <source>
        <dbReference type="EMBL" id="GFF15253.1"/>
    </source>
</evidence>
<keyword evidence="3" id="KW-0862">Zinc</keyword>
<dbReference type="GO" id="GO:0043565">
    <property type="term" value="F:sequence-specific DNA binding"/>
    <property type="evidence" value="ECO:0007669"/>
    <property type="project" value="TreeGrafter"/>
</dbReference>
<feature type="region of interest" description="Disordered" evidence="8">
    <location>
        <begin position="1"/>
        <end position="32"/>
    </location>
</feature>
<feature type="compositionally biased region" description="Low complexity" evidence="8">
    <location>
        <begin position="153"/>
        <end position="162"/>
    </location>
</feature>
<dbReference type="EMBL" id="BLJY01000004">
    <property type="protein sequence ID" value="GFF15253.1"/>
    <property type="molecule type" value="Genomic_DNA"/>
</dbReference>
<dbReference type="AlphaFoldDB" id="A0A5M3YTL3"/>
<feature type="region of interest" description="Disordered" evidence="8">
    <location>
        <begin position="109"/>
        <end position="183"/>
    </location>
</feature>
<gene>
    <name evidence="9" type="ORF">ATEIFO6365_0004037200</name>
</gene>
<comment type="subcellular location">
    <subcellularLocation>
        <location evidence="1">Nucleus</location>
    </subcellularLocation>
</comment>
<dbReference type="SMART" id="SM00066">
    <property type="entry name" value="GAL4"/>
    <property type="match status" value="1"/>
</dbReference>
<evidence type="ECO:0000256" key="6">
    <source>
        <dbReference type="ARBA" id="ARBA00023163"/>
    </source>
</evidence>
<dbReference type="GO" id="GO:0000981">
    <property type="term" value="F:DNA-binding transcription factor activity, RNA polymerase II-specific"/>
    <property type="evidence" value="ECO:0007669"/>
    <property type="project" value="InterPro"/>
</dbReference>
<keyword evidence="6" id="KW-0804">Transcription</keyword>
<dbReference type="VEuPathDB" id="FungiDB:ATEG_09130"/>
<protein>
    <submittedName>
        <fullName evidence="9">Fungal-specific transcription factor domain-domain-containing protein</fullName>
    </submittedName>
</protein>
<dbReference type="CDD" id="cd12148">
    <property type="entry name" value="fungal_TF_MHR"/>
    <property type="match status" value="1"/>
</dbReference>
<evidence type="ECO:0000256" key="2">
    <source>
        <dbReference type="ARBA" id="ARBA00022723"/>
    </source>
</evidence>
<dbReference type="Pfam" id="PF04082">
    <property type="entry name" value="Fungal_trans"/>
    <property type="match status" value="1"/>
</dbReference>
<dbReference type="InterPro" id="IPR007219">
    <property type="entry name" value="XnlR_reg_dom"/>
</dbReference>